<evidence type="ECO:0000313" key="3">
    <source>
        <dbReference type="Proteomes" id="UP001066276"/>
    </source>
</evidence>
<name>A0AAV7VVB8_PLEWA</name>
<keyword evidence="3" id="KW-1185">Reference proteome</keyword>
<dbReference type="EMBL" id="JANPWB010000002">
    <property type="protein sequence ID" value="KAJ1205624.1"/>
    <property type="molecule type" value="Genomic_DNA"/>
</dbReference>
<gene>
    <name evidence="2" type="ORF">NDU88_001052</name>
</gene>
<accession>A0AAV7VVB8</accession>
<protein>
    <submittedName>
        <fullName evidence="2">Uncharacterized protein</fullName>
    </submittedName>
</protein>
<evidence type="ECO:0000313" key="2">
    <source>
        <dbReference type="EMBL" id="KAJ1205624.1"/>
    </source>
</evidence>
<comment type="caution">
    <text evidence="2">The sequence shown here is derived from an EMBL/GenBank/DDBJ whole genome shotgun (WGS) entry which is preliminary data.</text>
</comment>
<sequence>MTPTAPSDTPQEISWRTAPPHVCHLGIQEAEEDLVEETKALTAESAAQLAPEMQAAQCCENYVCYGTRSGIRDEHAGRRSRPTCPSNPLQQNGHASPQGTAWRRKDKESNLLARLKG</sequence>
<organism evidence="2 3">
    <name type="scientific">Pleurodeles waltl</name>
    <name type="common">Iberian ribbed newt</name>
    <dbReference type="NCBI Taxonomy" id="8319"/>
    <lineage>
        <taxon>Eukaryota</taxon>
        <taxon>Metazoa</taxon>
        <taxon>Chordata</taxon>
        <taxon>Craniata</taxon>
        <taxon>Vertebrata</taxon>
        <taxon>Euteleostomi</taxon>
        <taxon>Amphibia</taxon>
        <taxon>Batrachia</taxon>
        <taxon>Caudata</taxon>
        <taxon>Salamandroidea</taxon>
        <taxon>Salamandridae</taxon>
        <taxon>Pleurodelinae</taxon>
        <taxon>Pleurodeles</taxon>
    </lineage>
</organism>
<reference evidence="2" key="1">
    <citation type="journal article" date="2022" name="bioRxiv">
        <title>Sequencing and chromosome-scale assembly of the giantPleurodeles waltlgenome.</title>
        <authorList>
            <person name="Brown T."/>
            <person name="Elewa A."/>
            <person name="Iarovenko S."/>
            <person name="Subramanian E."/>
            <person name="Araus A.J."/>
            <person name="Petzold A."/>
            <person name="Susuki M."/>
            <person name="Suzuki K.-i.T."/>
            <person name="Hayashi T."/>
            <person name="Toyoda A."/>
            <person name="Oliveira C."/>
            <person name="Osipova E."/>
            <person name="Leigh N.D."/>
            <person name="Simon A."/>
            <person name="Yun M.H."/>
        </authorList>
    </citation>
    <scope>NUCLEOTIDE SEQUENCE</scope>
    <source>
        <strain evidence="2">20211129_DDA</strain>
        <tissue evidence="2">Liver</tissue>
    </source>
</reference>
<feature type="compositionally biased region" description="Polar residues" evidence="1">
    <location>
        <begin position="83"/>
        <end position="99"/>
    </location>
</feature>
<proteinExistence type="predicted"/>
<evidence type="ECO:0000256" key="1">
    <source>
        <dbReference type="SAM" id="MobiDB-lite"/>
    </source>
</evidence>
<feature type="region of interest" description="Disordered" evidence="1">
    <location>
        <begin position="71"/>
        <end position="117"/>
    </location>
</feature>
<dbReference type="Proteomes" id="UP001066276">
    <property type="component" value="Chromosome 1_2"/>
</dbReference>
<dbReference type="AlphaFoldDB" id="A0AAV7VVB8"/>